<sequence length="47" mass="5220">MWNTVALSLLQLRLSRFPSKPLPLVAESGIAPSYPQELISFLPEPLV</sequence>
<proteinExistence type="predicted"/>
<dbReference type="Proteomes" id="UP000016496">
    <property type="component" value="Unassembled WGS sequence"/>
</dbReference>
<comment type="caution">
    <text evidence="1">The sequence shown here is derived from an EMBL/GenBank/DDBJ whole genome shotgun (WGS) entry which is preliminary data.</text>
</comment>
<evidence type="ECO:0000313" key="1">
    <source>
        <dbReference type="EMBL" id="ERI81773.1"/>
    </source>
</evidence>
<reference evidence="1 2" key="1">
    <citation type="submission" date="2013-08" db="EMBL/GenBank/DDBJ databases">
        <authorList>
            <person name="Weinstock G."/>
            <person name="Sodergren E."/>
            <person name="Wylie T."/>
            <person name="Fulton L."/>
            <person name="Fulton R."/>
            <person name="Fronick C."/>
            <person name="O'Laughlin M."/>
            <person name="Godfrey J."/>
            <person name="Miner T."/>
            <person name="Herter B."/>
            <person name="Appelbaum E."/>
            <person name="Cordes M."/>
            <person name="Lek S."/>
            <person name="Wollam A."/>
            <person name="Pepin K.H."/>
            <person name="Palsikar V.B."/>
            <person name="Mitreva M."/>
            <person name="Wilson R.K."/>
        </authorList>
    </citation>
    <scope>NUCLEOTIDE SEQUENCE [LARGE SCALE GENOMIC DNA]</scope>
    <source>
        <strain evidence="1 2">F0041</strain>
    </source>
</reference>
<dbReference type="HOGENOM" id="CLU_3164820_0_0_10"/>
<dbReference type="PATRIC" id="fig|1321819.3.peg.2735"/>
<dbReference type="AlphaFoldDB" id="U2CCN9"/>
<protein>
    <submittedName>
        <fullName evidence="1">Uncharacterized protein</fullName>
    </submittedName>
</protein>
<dbReference type="EMBL" id="AWSV01000154">
    <property type="protein sequence ID" value="ERI81773.1"/>
    <property type="molecule type" value="Genomic_DNA"/>
</dbReference>
<organism evidence="1 2">
    <name type="scientific">Bacteroides pyogenes F0041</name>
    <dbReference type="NCBI Taxonomy" id="1321819"/>
    <lineage>
        <taxon>Bacteria</taxon>
        <taxon>Pseudomonadati</taxon>
        <taxon>Bacteroidota</taxon>
        <taxon>Bacteroidia</taxon>
        <taxon>Bacteroidales</taxon>
        <taxon>Bacteroidaceae</taxon>
        <taxon>Bacteroides</taxon>
    </lineage>
</organism>
<name>U2CCN9_9BACE</name>
<accession>U2CCN9</accession>
<evidence type="ECO:0000313" key="2">
    <source>
        <dbReference type="Proteomes" id="UP000016496"/>
    </source>
</evidence>
<gene>
    <name evidence="1" type="ORF">HMPREF1981_02959</name>
</gene>